<evidence type="ECO:0000313" key="3">
    <source>
        <dbReference type="Proteomes" id="UP000422569"/>
    </source>
</evidence>
<dbReference type="Proteomes" id="UP000422569">
    <property type="component" value="Chromosome"/>
</dbReference>
<dbReference type="EMBL" id="CP044331">
    <property type="protein sequence ID" value="QGM97802.1"/>
    <property type="molecule type" value="Genomic_DNA"/>
</dbReference>
<name>A0A6B8M715_9HYPH</name>
<accession>A0A6B8M715</accession>
<feature type="region of interest" description="Disordered" evidence="1">
    <location>
        <begin position="121"/>
        <end position="149"/>
    </location>
</feature>
<evidence type="ECO:0000313" key="2">
    <source>
        <dbReference type="EMBL" id="QGM97802.1"/>
    </source>
</evidence>
<dbReference type="KEGG" id="mpar:F7D14_10200"/>
<dbReference type="AlphaFoldDB" id="A0A6B8M715"/>
<keyword evidence="3" id="KW-1185">Reference proteome</keyword>
<dbReference type="RefSeq" id="WP_016922054.1">
    <property type="nucleotide sequence ID" value="NZ_CP044331.1"/>
</dbReference>
<sequence length="149" mass="16277">MIEHVTTADKIREQAQQIIHTAKLQIAHAESMLALADEIDGRRSPSIALRRWGEHLPTQSPSSLLGEHLKSAKQLAPLLNVSEKTAREIGAALGARRDLGGKVFFDTRVLTAHLSREILPNSSTAAPTRMRELQSADAVSARTKKDNGK</sequence>
<gene>
    <name evidence="2" type="ORF">F7D14_10200</name>
</gene>
<organism evidence="2 3">
    <name type="scientific">Methylocystis parvus</name>
    <dbReference type="NCBI Taxonomy" id="134"/>
    <lineage>
        <taxon>Bacteria</taxon>
        <taxon>Pseudomonadati</taxon>
        <taxon>Pseudomonadota</taxon>
        <taxon>Alphaproteobacteria</taxon>
        <taxon>Hyphomicrobiales</taxon>
        <taxon>Methylocystaceae</taxon>
        <taxon>Methylocystis</taxon>
    </lineage>
</organism>
<evidence type="ECO:0000256" key="1">
    <source>
        <dbReference type="SAM" id="MobiDB-lite"/>
    </source>
</evidence>
<proteinExistence type="predicted"/>
<reference evidence="2 3" key="1">
    <citation type="submission" date="2019-09" db="EMBL/GenBank/DDBJ databases">
        <title>Isolation and complete genome sequencing of Methylocystis species.</title>
        <authorList>
            <person name="Rumah B.L."/>
            <person name="Stead C.E."/>
            <person name="Stevens B.C."/>
            <person name="Minton N.P."/>
            <person name="Grosse-Honebrink A."/>
            <person name="Zhang Y."/>
        </authorList>
    </citation>
    <scope>NUCLEOTIDE SEQUENCE [LARGE SCALE GENOMIC DNA]</scope>
    <source>
        <strain evidence="2 3">BRCS2</strain>
    </source>
</reference>
<protein>
    <submittedName>
        <fullName evidence="2">Uncharacterized protein</fullName>
    </submittedName>
</protein>